<sequence length="236" mass="26880">MADNEIAILMAAGLGTRMRPLTDKIAKPLVSVHGKSLIETIIEALQQRGVTIIYVVVGYRKEQFAYLTEKYDHLVLIENKEYLKKNNISSLYAVGDILGSKDCFICEADLYVTDPAIFLRKFKKSCYFGKMIPGYSDDWVFEMREGKITRVGKGGTDTYNMAGISYWKKEDAVLIRNAIQEAYKTAGHEQLFWDEIVDQELDNLDVTVEEIPADSVVEIDTFDELCKIDETYRNAE</sequence>
<reference evidence="4 5" key="1">
    <citation type="submission" date="2018-08" db="EMBL/GenBank/DDBJ databases">
        <title>A genome reference for cultivated species of the human gut microbiota.</title>
        <authorList>
            <person name="Zou Y."/>
            <person name="Xue W."/>
            <person name="Luo G."/>
        </authorList>
    </citation>
    <scope>NUCLEOTIDE SEQUENCE [LARGE SCALE GENOMIC DNA]</scope>
    <source>
        <strain evidence="4 5">AM43-11</strain>
    </source>
</reference>
<protein>
    <submittedName>
        <fullName evidence="4">Choline kinase</fullName>
    </submittedName>
</protein>
<evidence type="ECO:0000259" key="3">
    <source>
        <dbReference type="Pfam" id="PF00483"/>
    </source>
</evidence>
<comment type="caution">
    <text evidence="4">The sequence shown here is derived from an EMBL/GenBank/DDBJ whole genome shotgun (WGS) entry which is preliminary data.</text>
</comment>
<organism evidence="4 5">
    <name type="scientific">Roseburia intestinalis</name>
    <dbReference type="NCBI Taxonomy" id="166486"/>
    <lineage>
        <taxon>Bacteria</taxon>
        <taxon>Bacillati</taxon>
        <taxon>Bacillota</taxon>
        <taxon>Clostridia</taxon>
        <taxon>Lachnospirales</taxon>
        <taxon>Lachnospiraceae</taxon>
        <taxon>Roseburia</taxon>
    </lineage>
</organism>
<dbReference type="PANTHER" id="PTHR43584">
    <property type="entry name" value="NUCLEOTIDYL TRANSFERASE"/>
    <property type="match status" value="1"/>
</dbReference>
<keyword evidence="4" id="KW-0418">Kinase</keyword>
<dbReference type="CDD" id="cd02523">
    <property type="entry name" value="PC_cytidylyltransferase"/>
    <property type="match status" value="1"/>
</dbReference>
<accession>A0A413SC95</accession>
<keyword evidence="1" id="KW-0808">Transferase</keyword>
<dbReference type="Pfam" id="PF00483">
    <property type="entry name" value="NTP_transferase"/>
    <property type="match status" value="1"/>
</dbReference>
<dbReference type="GO" id="GO:0016779">
    <property type="term" value="F:nucleotidyltransferase activity"/>
    <property type="evidence" value="ECO:0007669"/>
    <property type="project" value="UniProtKB-KW"/>
</dbReference>
<dbReference type="Proteomes" id="UP000284465">
    <property type="component" value="Unassembled WGS sequence"/>
</dbReference>
<dbReference type="InterPro" id="IPR029044">
    <property type="entry name" value="Nucleotide-diphossugar_trans"/>
</dbReference>
<dbReference type="Gene3D" id="3.90.550.10">
    <property type="entry name" value="Spore Coat Polysaccharide Biosynthesis Protein SpsA, Chain A"/>
    <property type="match status" value="1"/>
</dbReference>
<gene>
    <name evidence="4" type="ORF">DW927_17350</name>
</gene>
<proteinExistence type="predicted"/>
<dbReference type="SUPFAM" id="SSF53448">
    <property type="entry name" value="Nucleotide-diphospho-sugar transferases"/>
    <property type="match status" value="1"/>
</dbReference>
<dbReference type="PANTHER" id="PTHR43584:SF5">
    <property type="entry name" value="PROTEIN LICC"/>
    <property type="match status" value="1"/>
</dbReference>
<dbReference type="EMBL" id="QSFP01000029">
    <property type="protein sequence ID" value="RHA64688.1"/>
    <property type="molecule type" value="Genomic_DNA"/>
</dbReference>
<dbReference type="InterPro" id="IPR050065">
    <property type="entry name" value="GlmU-like"/>
</dbReference>
<dbReference type="AlphaFoldDB" id="A0A413SC95"/>
<keyword evidence="2" id="KW-0548">Nucleotidyltransferase</keyword>
<dbReference type="InterPro" id="IPR005835">
    <property type="entry name" value="NTP_transferase_dom"/>
</dbReference>
<evidence type="ECO:0000313" key="4">
    <source>
        <dbReference type="EMBL" id="RHA64688.1"/>
    </source>
</evidence>
<feature type="domain" description="Nucleotidyl transferase" evidence="3">
    <location>
        <begin position="7"/>
        <end position="113"/>
    </location>
</feature>
<dbReference type="RefSeq" id="WP_118210680.1">
    <property type="nucleotide sequence ID" value="NZ_JADNLD010000059.1"/>
</dbReference>
<evidence type="ECO:0000256" key="2">
    <source>
        <dbReference type="ARBA" id="ARBA00022695"/>
    </source>
</evidence>
<evidence type="ECO:0000313" key="5">
    <source>
        <dbReference type="Proteomes" id="UP000284465"/>
    </source>
</evidence>
<evidence type="ECO:0000256" key="1">
    <source>
        <dbReference type="ARBA" id="ARBA00022679"/>
    </source>
</evidence>
<name>A0A413SC95_9FIRM</name>
<dbReference type="GO" id="GO:0016301">
    <property type="term" value="F:kinase activity"/>
    <property type="evidence" value="ECO:0007669"/>
    <property type="project" value="UniProtKB-KW"/>
</dbReference>